<dbReference type="KEGG" id="sbd:ATN00_02470"/>
<evidence type="ECO:0000313" key="3">
    <source>
        <dbReference type="Proteomes" id="UP000056968"/>
    </source>
</evidence>
<gene>
    <name evidence="2" type="ORF">ATN00_02470</name>
</gene>
<accession>A0A0S3EVA9</accession>
<dbReference type="InterPro" id="IPR037401">
    <property type="entry name" value="SnoaL-like"/>
</dbReference>
<dbReference type="SUPFAM" id="SSF54427">
    <property type="entry name" value="NTF2-like"/>
    <property type="match status" value="1"/>
</dbReference>
<sequence length="127" mass="14575">MIALAENRWADADEAFHPHATWWIIGQGELSHARVRALATETEGQLTKHDLRVMGTVAEGNKVAVELRGDMAFPDGRTYCNTYHHVVEFEGDRIIRLHEYFDTFYVRQVFGGDLYERKIETAAKQPI</sequence>
<reference evidence="2 3" key="1">
    <citation type="submission" date="2015-11" db="EMBL/GenBank/DDBJ databases">
        <title>A Two-component Flavoprotein Monooxygenase System MeaXY Responsible for para-Hydroxylation of 2-Methyl-6-ethylaniline and 2,6-Diethylaniline in Sphingobium baderi DE-13.</title>
        <authorList>
            <person name="Cheng M."/>
            <person name="Meng Q."/>
            <person name="Yang Y."/>
            <person name="Chu C."/>
            <person name="Yan X."/>
            <person name="He J."/>
            <person name="Li S."/>
        </authorList>
    </citation>
    <scope>NUCLEOTIDE SEQUENCE [LARGE SCALE GENOMIC DNA]</scope>
    <source>
        <strain evidence="2 3">DE-13</strain>
    </source>
</reference>
<evidence type="ECO:0000259" key="1">
    <source>
        <dbReference type="Pfam" id="PF12680"/>
    </source>
</evidence>
<dbReference type="Gene3D" id="3.10.450.50">
    <property type="match status" value="1"/>
</dbReference>
<dbReference type="InterPro" id="IPR032710">
    <property type="entry name" value="NTF2-like_dom_sf"/>
</dbReference>
<evidence type="ECO:0000313" key="2">
    <source>
        <dbReference type="EMBL" id="ALR19339.1"/>
    </source>
</evidence>
<feature type="domain" description="SnoaL-like" evidence="1">
    <location>
        <begin position="3"/>
        <end position="96"/>
    </location>
</feature>
<dbReference type="AlphaFoldDB" id="A0A0S3EVA9"/>
<keyword evidence="3" id="KW-1185">Reference proteome</keyword>
<dbReference type="Pfam" id="PF12680">
    <property type="entry name" value="SnoaL_2"/>
    <property type="match status" value="1"/>
</dbReference>
<protein>
    <recommendedName>
        <fullName evidence="1">SnoaL-like domain-containing protein</fullName>
    </recommendedName>
</protein>
<name>A0A0S3EVA9_9SPHN</name>
<dbReference type="EMBL" id="CP013264">
    <property type="protein sequence ID" value="ALR19339.1"/>
    <property type="molecule type" value="Genomic_DNA"/>
</dbReference>
<proteinExistence type="predicted"/>
<dbReference type="STRING" id="1332080.ATN00_02470"/>
<dbReference type="Proteomes" id="UP000056968">
    <property type="component" value="Chromosome"/>
</dbReference>
<organism evidence="2 3">
    <name type="scientific">Sphingobium baderi</name>
    <dbReference type="NCBI Taxonomy" id="1332080"/>
    <lineage>
        <taxon>Bacteria</taxon>
        <taxon>Pseudomonadati</taxon>
        <taxon>Pseudomonadota</taxon>
        <taxon>Alphaproteobacteria</taxon>
        <taxon>Sphingomonadales</taxon>
        <taxon>Sphingomonadaceae</taxon>
        <taxon>Sphingobium</taxon>
    </lineage>
</organism>